<dbReference type="OrthoDB" id="4245956at2"/>
<proteinExistence type="predicted"/>
<keyword evidence="4" id="KW-1185">Reference proteome</keyword>
<dbReference type="SUPFAM" id="SSF49879">
    <property type="entry name" value="SMAD/FHA domain"/>
    <property type="match status" value="1"/>
</dbReference>
<dbReference type="CDD" id="cd00060">
    <property type="entry name" value="FHA"/>
    <property type="match status" value="1"/>
</dbReference>
<accession>A0A233SUB6</accession>
<dbReference type="InterPro" id="IPR008984">
    <property type="entry name" value="SMAD_FHA_dom_sf"/>
</dbReference>
<evidence type="ECO:0000256" key="1">
    <source>
        <dbReference type="ARBA" id="ARBA00022553"/>
    </source>
</evidence>
<dbReference type="Proteomes" id="UP000215483">
    <property type="component" value="Unassembled WGS sequence"/>
</dbReference>
<name>A0A233SUB6_STRDA</name>
<dbReference type="InterPro" id="IPR000253">
    <property type="entry name" value="FHA_dom"/>
</dbReference>
<evidence type="ECO:0000313" key="4">
    <source>
        <dbReference type="Proteomes" id="UP000215483"/>
    </source>
</evidence>
<dbReference type="Gene3D" id="2.60.200.20">
    <property type="match status" value="1"/>
</dbReference>
<comment type="caution">
    <text evidence="3">The sequence shown here is derived from an EMBL/GenBank/DDBJ whole genome shotgun (WGS) entry which is preliminary data.</text>
</comment>
<reference evidence="3 4" key="1">
    <citation type="submission" date="2016-07" db="EMBL/GenBank/DDBJ databases">
        <title>Draft genome of Streptomyces diastatochromogenes.</title>
        <authorList>
            <person name="Podduturi R."/>
            <person name="Lukassen M.B."/>
            <person name="Clausen N."/>
            <person name="Nielsen J.L."/>
            <person name="Jorgensen N.O."/>
        </authorList>
    </citation>
    <scope>NUCLEOTIDE SEQUENCE [LARGE SCALE GENOMIC DNA]</scope>
    <source>
        <strain evidence="3 4">DSM 40608</strain>
    </source>
</reference>
<dbReference type="AlphaFoldDB" id="A0A233SUB6"/>
<organism evidence="3 4">
    <name type="scientific">Streptomyces diastatochromogenes</name>
    <dbReference type="NCBI Taxonomy" id="42236"/>
    <lineage>
        <taxon>Bacteria</taxon>
        <taxon>Bacillati</taxon>
        <taxon>Actinomycetota</taxon>
        <taxon>Actinomycetes</taxon>
        <taxon>Kitasatosporales</taxon>
        <taxon>Streptomycetaceae</taxon>
        <taxon>Streptomyces</taxon>
    </lineage>
</organism>
<gene>
    <name evidence="3" type="ORF">BEK98_04005</name>
</gene>
<evidence type="ECO:0000259" key="2">
    <source>
        <dbReference type="PROSITE" id="PS50006"/>
    </source>
</evidence>
<sequence length="100" mass="10724">MPRGSEIRLGRDDSWAPEASEFLADEDTVSGRHATVVHTSDGAAWLTEVPQGATNGTRVNDRVLAPGSRVRLSNGDRVELGPEVDFEVRGIGEEPEEAAP</sequence>
<dbReference type="SMART" id="SM00240">
    <property type="entry name" value="FHA"/>
    <property type="match status" value="1"/>
</dbReference>
<protein>
    <recommendedName>
        <fullName evidence="2">FHA domain-containing protein</fullName>
    </recommendedName>
</protein>
<dbReference type="EMBL" id="MCGQ01000006">
    <property type="protein sequence ID" value="OXY99240.1"/>
    <property type="molecule type" value="Genomic_DNA"/>
</dbReference>
<keyword evidence="1" id="KW-0597">Phosphoprotein</keyword>
<feature type="domain" description="FHA" evidence="2">
    <location>
        <begin position="7"/>
        <end position="64"/>
    </location>
</feature>
<evidence type="ECO:0000313" key="3">
    <source>
        <dbReference type="EMBL" id="OXY99240.1"/>
    </source>
</evidence>
<dbReference type="PROSITE" id="PS50006">
    <property type="entry name" value="FHA_DOMAIN"/>
    <property type="match status" value="1"/>
</dbReference>
<dbReference type="Pfam" id="PF00498">
    <property type="entry name" value="FHA"/>
    <property type="match status" value="1"/>
</dbReference>